<dbReference type="RefSeq" id="YP_008004642.1">
    <property type="nucleotide sequence ID" value="NC_021249.1"/>
</dbReference>
<evidence type="ECO:0000259" key="1">
    <source>
        <dbReference type="PROSITE" id="PS51746"/>
    </source>
</evidence>
<dbReference type="PANTHER" id="PTHR13832">
    <property type="entry name" value="PROTEIN PHOSPHATASE 2C"/>
    <property type="match status" value="1"/>
</dbReference>
<evidence type="ECO:0000313" key="2">
    <source>
        <dbReference type="EMBL" id="CCU56140.1"/>
    </source>
</evidence>
<dbReference type="Proteomes" id="UP000792374">
    <property type="component" value="Genome"/>
</dbReference>
<proteinExistence type="predicted"/>
<dbReference type="SMART" id="SM00332">
    <property type="entry name" value="PP2Cc"/>
    <property type="match status" value="1"/>
</dbReference>
<dbReference type="SUPFAM" id="SSF81606">
    <property type="entry name" value="PP2C-like"/>
    <property type="match status" value="1"/>
</dbReference>
<dbReference type="PROSITE" id="PS51746">
    <property type="entry name" value="PPM_2"/>
    <property type="match status" value="1"/>
</dbReference>
<reference evidence="2" key="1">
    <citation type="journal article" date="2013" name="J. Virol.">
        <title>New Insights into the Evolution of Entomopoxvirinae from the Complete Genome Sequences of Four Entomopoxviruses Infecting Adoxophyes honmai, Choristoneura biennis, Choristoneura rosaceana, and Mythimna separata.</title>
        <authorList>
            <person name="Theze J."/>
            <person name="Takatsuka J."/>
            <person name="Li Z."/>
            <person name="Gallais J."/>
            <person name="Doucet D."/>
            <person name="Arif B."/>
            <person name="Nakai M."/>
            <person name="Herniou E.A."/>
        </authorList>
    </citation>
    <scope>NUCLEOTIDE SEQUENCE</scope>
</reference>
<name>A0ABM9QKS9_9POXV</name>
<feature type="domain" description="PPM-type phosphatase" evidence="1">
    <location>
        <begin position="8"/>
        <end position="226"/>
    </location>
</feature>
<evidence type="ECO:0000313" key="3">
    <source>
        <dbReference type="Proteomes" id="UP000792374"/>
    </source>
</evidence>
<dbReference type="PANTHER" id="PTHR13832:SF827">
    <property type="entry name" value="PROTEIN PHOSPHATASE 1L"/>
    <property type="match status" value="1"/>
</dbReference>
<protein>
    <submittedName>
        <fullName evidence="2">Protein phosphatase 2C</fullName>
    </submittedName>
</protein>
<dbReference type="Gene3D" id="3.60.40.10">
    <property type="entry name" value="PPM-type phosphatase domain"/>
    <property type="match status" value="1"/>
</dbReference>
<dbReference type="GeneID" id="15613563"/>
<dbReference type="CDD" id="cd00143">
    <property type="entry name" value="PP2Cc"/>
    <property type="match status" value="1"/>
</dbReference>
<dbReference type="InterPro" id="IPR036457">
    <property type="entry name" value="PPM-type-like_dom_sf"/>
</dbReference>
<dbReference type="EMBL" id="HF679133">
    <property type="protein sequence ID" value="CCU56140.1"/>
    <property type="molecule type" value="Genomic_DNA"/>
</dbReference>
<dbReference type="InterPro" id="IPR001932">
    <property type="entry name" value="PPM-type_phosphatase-like_dom"/>
</dbReference>
<sequence length="237" mass="27483">MDSNLDIKIDKFTHIGDRKTNDDYIFIKKKHYIVFMIIDGHGGSDCAKIFIKLFNIKFNPGNNIDIGLYIKRLFISINKIIINNKIESGCCVSGVYISNTKTTIFQLGDTKIYLYNNNKLIYETIQHDITNINERNKYFKKMIHIDVPRLYGTLTMTRAIGNYNLDISCIPYIYYIPNNKYNKIILCTDGVYKKINIDIELSAKQIIQNCLKTPSNDNMTIMIVKLTNILQLINKNI</sequence>
<accession>A0ABM9QKS9</accession>
<gene>
    <name evidence="2" type="ORF">CHREV_238</name>
</gene>
<keyword evidence="3" id="KW-1185">Reference proteome</keyword>
<organism evidence="2 3">
    <name type="scientific">Choristoneura rosaceana entomopoxvirus 'L'</name>
    <dbReference type="NCBI Taxonomy" id="1293539"/>
    <lineage>
        <taxon>Viruses</taxon>
        <taxon>Varidnaviria</taxon>
        <taxon>Bamfordvirae</taxon>
        <taxon>Nucleocytoviricota</taxon>
        <taxon>Pokkesviricetes</taxon>
        <taxon>Chitovirales</taxon>
        <taxon>Poxviridae</taxon>
        <taxon>Entomopoxvirinae</taxon>
        <taxon>Betaentomopoxvirus</taxon>
        <taxon>Betaentomopoxvirus crosaceana</taxon>
        <taxon>Choristoneura rosaceana entomopoxvirus</taxon>
    </lineage>
</organism>
<dbReference type="InterPro" id="IPR015655">
    <property type="entry name" value="PP2C"/>
</dbReference>
<dbReference type="Pfam" id="PF00481">
    <property type="entry name" value="PP2C"/>
    <property type="match status" value="1"/>
</dbReference>